<dbReference type="PANTHER" id="PTHR42946">
    <property type="entry name" value="PHOSPHOHEXOSE MUTASE"/>
    <property type="match status" value="1"/>
</dbReference>
<dbReference type="Gene3D" id="3.30.310.50">
    <property type="entry name" value="Alpha-D-phosphohexomutase, C-terminal domain"/>
    <property type="match status" value="1"/>
</dbReference>
<comment type="cofactor">
    <cofactor evidence="1">
        <name>Mg(2+)</name>
        <dbReference type="ChEBI" id="CHEBI:18420"/>
    </cofactor>
</comment>
<evidence type="ECO:0000313" key="11">
    <source>
        <dbReference type="EMBL" id="GGC25666.1"/>
    </source>
</evidence>
<feature type="domain" description="Alpha-D-phosphohexomutase alpha/beta/alpha" evidence="9">
    <location>
        <begin position="187"/>
        <end position="284"/>
    </location>
</feature>
<evidence type="ECO:0000259" key="8">
    <source>
        <dbReference type="Pfam" id="PF02878"/>
    </source>
</evidence>
<evidence type="ECO:0000256" key="1">
    <source>
        <dbReference type="ARBA" id="ARBA00001946"/>
    </source>
</evidence>
<accession>A0ABQ1LK66</accession>
<evidence type="ECO:0000256" key="5">
    <source>
        <dbReference type="ARBA" id="ARBA00022842"/>
    </source>
</evidence>
<evidence type="ECO:0000256" key="7">
    <source>
        <dbReference type="RuleBase" id="RU004326"/>
    </source>
</evidence>
<evidence type="ECO:0000256" key="2">
    <source>
        <dbReference type="ARBA" id="ARBA00010231"/>
    </source>
</evidence>
<evidence type="ECO:0000259" key="10">
    <source>
        <dbReference type="Pfam" id="PF02880"/>
    </source>
</evidence>
<dbReference type="PANTHER" id="PTHR42946:SF1">
    <property type="entry name" value="PHOSPHOGLUCOMUTASE (ALPHA-D-GLUCOSE-1,6-BISPHOSPHATE-DEPENDENT)"/>
    <property type="match status" value="1"/>
</dbReference>
<dbReference type="EMBL" id="BMCH01000002">
    <property type="protein sequence ID" value="GGC25666.1"/>
    <property type="molecule type" value="Genomic_DNA"/>
</dbReference>
<keyword evidence="6" id="KW-0413">Isomerase</keyword>
<organism evidence="11 12">
    <name type="scientific">Asaia siamensis</name>
    <dbReference type="NCBI Taxonomy" id="110479"/>
    <lineage>
        <taxon>Bacteria</taxon>
        <taxon>Pseudomonadati</taxon>
        <taxon>Pseudomonadota</taxon>
        <taxon>Alphaproteobacteria</taxon>
        <taxon>Acetobacterales</taxon>
        <taxon>Acetobacteraceae</taxon>
        <taxon>Asaia</taxon>
    </lineage>
</organism>
<keyword evidence="4 7" id="KW-0479">Metal-binding</keyword>
<dbReference type="Pfam" id="PF02879">
    <property type="entry name" value="PGM_PMM_II"/>
    <property type="match status" value="1"/>
</dbReference>
<protein>
    <submittedName>
        <fullName evidence="11">Phosphomannomutase</fullName>
    </submittedName>
</protein>
<dbReference type="InterPro" id="IPR005844">
    <property type="entry name" value="A-D-PHexomutase_a/b/a-I"/>
</dbReference>
<evidence type="ECO:0000256" key="3">
    <source>
        <dbReference type="ARBA" id="ARBA00022553"/>
    </source>
</evidence>
<dbReference type="CDD" id="cd03088">
    <property type="entry name" value="ManB"/>
    <property type="match status" value="1"/>
</dbReference>
<dbReference type="Pfam" id="PF02880">
    <property type="entry name" value="PGM_PMM_III"/>
    <property type="match status" value="1"/>
</dbReference>
<dbReference type="Pfam" id="PF02878">
    <property type="entry name" value="PGM_PMM_I"/>
    <property type="match status" value="1"/>
</dbReference>
<evidence type="ECO:0000313" key="12">
    <source>
        <dbReference type="Proteomes" id="UP000637769"/>
    </source>
</evidence>
<evidence type="ECO:0000259" key="9">
    <source>
        <dbReference type="Pfam" id="PF02879"/>
    </source>
</evidence>
<comment type="similarity">
    <text evidence="2 7">Belongs to the phosphohexose mutase family.</text>
</comment>
<dbReference type="InterPro" id="IPR005845">
    <property type="entry name" value="A-D-PHexomutase_a/b/a-II"/>
</dbReference>
<dbReference type="InterPro" id="IPR036900">
    <property type="entry name" value="A-D-PHexomutase_C_sf"/>
</dbReference>
<dbReference type="InterPro" id="IPR050060">
    <property type="entry name" value="Phosphoglucosamine_mutase"/>
</dbReference>
<evidence type="ECO:0000256" key="4">
    <source>
        <dbReference type="ARBA" id="ARBA00022723"/>
    </source>
</evidence>
<comment type="caution">
    <text evidence="11">The sequence shown here is derived from an EMBL/GenBank/DDBJ whole genome shotgun (WGS) entry which is preliminary data.</text>
</comment>
<name>A0ABQ1LK66_9PROT</name>
<proteinExistence type="inferred from homology"/>
<gene>
    <name evidence="11" type="primary">manB</name>
    <name evidence="11" type="ORF">GCM10007207_08830</name>
</gene>
<sequence>MDVSEHMAVGSLNEPPAAMTIAEWMTRSGVGFGTSGARGLVSAMSDAVCFAYTLGYLRHLESCGEFGAGSPVALAGDLRPSTPRILRACAAAIHHAGGVPIFCGFVPTPALCLYAYGRSIPSLMVTGSHIPSDRNGIKFNRAGGEFLKGDEAGMRVQQVTLPEGRFDNTGMLIDNDPLPEPIDVLSTYCARYADFFGSKALHGLKLAVYQHSAVGRDLLVSVLESLGAQVIRLGRSECFVPVDTEAVRQEDRAQARHWALKHEFDALLTTDGDSDRPLLADRHGIWLRGDVLGILAARFLQARAVATPVNSNTALEQTGFAEEISRTRIGSPYVVQAMTEAAQKGIAPSVGYEANGGFLLATPVALQGRSLEALPTRDAVLPMLCALVAARGCGDDLTALLDTLPPRFTVSDRLAPLASTRSLTGIARLREETIATGSLMPFSASCGPLSRLDETDGLRLIFENNAVVHFRPSGNAPELRVYAEAGNEDVAGQLLQMGLALAAPWRD</sequence>
<dbReference type="SUPFAM" id="SSF53738">
    <property type="entry name" value="Phosphoglucomutase, first 3 domains"/>
    <property type="match status" value="3"/>
</dbReference>
<reference evidence="12" key="1">
    <citation type="journal article" date="2019" name="Int. J. Syst. Evol. Microbiol.">
        <title>The Global Catalogue of Microorganisms (GCM) 10K type strain sequencing project: providing services to taxonomists for standard genome sequencing and annotation.</title>
        <authorList>
            <consortium name="The Broad Institute Genomics Platform"/>
            <consortium name="The Broad Institute Genome Sequencing Center for Infectious Disease"/>
            <person name="Wu L."/>
            <person name="Ma J."/>
        </authorList>
    </citation>
    <scope>NUCLEOTIDE SEQUENCE [LARGE SCALE GENOMIC DNA]</scope>
    <source>
        <strain evidence="12">CCM 7132</strain>
    </source>
</reference>
<dbReference type="InterPro" id="IPR005846">
    <property type="entry name" value="A-D-PHexomutase_a/b/a-III"/>
</dbReference>
<dbReference type="Proteomes" id="UP000637769">
    <property type="component" value="Unassembled WGS sequence"/>
</dbReference>
<feature type="domain" description="Alpha-D-phosphohexomutase alpha/beta/alpha" evidence="8">
    <location>
        <begin position="31"/>
        <end position="149"/>
    </location>
</feature>
<keyword evidence="3" id="KW-0597">Phosphoprotein</keyword>
<dbReference type="SUPFAM" id="SSF55957">
    <property type="entry name" value="Phosphoglucomutase, C-terminal domain"/>
    <property type="match status" value="1"/>
</dbReference>
<keyword evidence="5 7" id="KW-0460">Magnesium</keyword>
<feature type="domain" description="Alpha-D-phosphohexomutase alpha/beta/alpha" evidence="10">
    <location>
        <begin position="289"/>
        <end position="407"/>
    </location>
</feature>
<dbReference type="PROSITE" id="PS00710">
    <property type="entry name" value="PGM_PMM"/>
    <property type="match status" value="1"/>
</dbReference>
<dbReference type="InterPro" id="IPR016066">
    <property type="entry name" value="A-D-PHexomutase_CS"/>
</dbReference>
<keyword evidence="12" id="KW-1185">Reference proteome</keyword>
<dbReference type="InterPro" id="IPR016055">
    <property type="entry name" value="A-D-PHexomutase_a/b/a-I/II/III"/>
</dbReference>
<dbReference type="Gene3D" id="3.40.120.10">
    <property type="entry name" value="Alpha-D-Glucose-1,6-Bisphosphate, subunit A, domain 3"/>
    <property type="match status" value="3"/>
</dbReference>
<evidence type="ECO:0000256" key="6">
    <source>
        <dbReference type="ARBA" id="ARBA00023235"/>
    </source>
</evidence>